<feature type="transmembrane region" description="Helical" evidence="5">
    <location>
        <begin position="68"/>
        <end position="90"/>
    </location>
</feature>
<feature type="transmembrane region" description="Helical" evidence="5">
    <location>
        <begin position="154"/>
        <end position="175"/>
    </location>
</feature>
<keyword evidence="2 5" id="KW-0812">Transmembrane</keyword>
<keyword evidence="7" id="KW-1185">Reference proteome</keyword>
<evidence type="ECO:0000256" key="5">
    <source>
        <dbReference type="SAM" id="Phobius"/>
    </source>
</evidence>
<organism evidence="6 7">
    <name type="scientific">Anaerohalosphaera lusitana</name>
    <dbReference type="NCBI Taxonomy" id="1936003"/>
    <lineage>
        <taxon>Bacteria</taxon>
        <taxon>Pseudomonadati</taxon>
        <taxon>Planctomycetota</taxon>
        <taxon>Phycisphaerae</taxon>
        <taxon>Sedimentisphaerales</taxon>
        <taxon>Anaerohalosphaeraceae</taxon>
        <taxon>Anaerohalosphaera</taxon>
    </lineage>
</organism>
<name>A0A1U9NP81_9BACT</name>
<feature type="transmembrane region" description="Helical" evidence="5">
    <location>
        <begin position="289"/>
        <end position="305"/>
    </location>
</feature>
<accession>A0A1U9NP81</accession>
<dbReference type="STRING" id="1936003.STSP2_02801"/>
<dbReference type="Proteomes" id="UP000189674">
    <property type="component" value="Chromosome"/>
</dbReference>
<dbReference type="EMBL" id="CP019791">
    <property type="protein sequence ID" value="AQT69607.1"/>
    <property type="molecule type" value="Genomic_DNA"/>
</dbReference>
<reference evidence="7" key="1">
    <citation type="submission" date="2017-02" db="EMBL/GenBank/DDBJ databases">
        <title>Comparative genomics and description of representatives of a novel lineage of planctomycetes thriving in anoxic sediments.</title>
        <authorList>
            <person name="Spring S."/>
            <person name="Bunk B."/>
            <person name="Sproer C."/>
        </authorList>
    </citation>
    <scope>NUCLEOTIDE SEQUENCE [LARGE SCALE GENOMIC DNA]</scope>
    <source>
        <strain evidence="7">ST-NAGAB-D1</strain>
    </source>
</reference>
<dbReference type="RefSeq" id="WP_169853222.1">
    <property type="nucleotide sequence ID" value="NZ_CP019791.1"/>
</dbReference>
<dbReference type="KEGG" id="alus:STSP2_02801"/>
<dbReference type="AlphaFoldDB" id="A0A1U9NP81"/>
<evidence type="ECO:0000313" key="6">
    <source>
        <dbReference type="EMBL" id="AQT69607.1"/>
    </source>
</evidence>
<dbReference type="GO" id="GO:0005524">
    <property type="term" value="F:ATP binding"/>
    <property type="evidence" value="ECO:0007669"/>
    <property type="project" value="InterPro"/>
</dbReference>
<feature type="transmembrane region" description="Helical" evidence="5">
    <location>
        <begin position="21"/>
        <end position="48"/>
    </location>
</feature>
<evidence type="ECO:0000256" key="3">
    <source>
        <dbReference type="ARBA" id="ARBA00022989"/>
    </source>
</evidence>
<feature type="transmembrane region" description="Helical" evidence="5">
    <location>
        <begin position="267"/>
        <end position="283"/>
    </location>
</feature>
<gene>
    <name evidence="6" type="ORF">STSP2_02801</name>
</gene>
<keyword evidence="4 5" id="KW-0472">Membrane</keyword>
<evidence type="ECO:0000256" key="1">
    <source>
        <dbReference type="ARBA" id="ARBA00004651"/>
    </source>
</evidence>
<evidence type="ECO:0000256" key="4">
    <source>
        <dbReference type="ARBA" id="ARBA00023136"/>
    </source>
</evidence>
<evidence type="ECO:0000313" key="7">
    <source>
        <dbReference type="Proteomes" id="UP000189674"/>
    </source>
</evidence>
<comment type="subcellular location">
    <subcellularLocation>
        <location evidence="1">Cell membrane</location>
        <topology evidence="1">Multi-pass membrane protein</topology>
    </subcellularLocation>
</comment>
<keyword evidence="3 5" id="KW-1133">Transmembrane helix</keyword>
<feature type="transmembrane region" description="Helical" evidence="5">
    <location>
        <begin position="181"/>
        <end position="197"/>
    </location>
</feature>
<dbReference type="SUPFAM" id="SSF90123">
    <property type="entry name" value="ABC transporter transmembrane region"/>
    <property type="match status" value="1"/>
</dbReference>
<proteinExistence type="predicted"/>
<protein>
    <submittedName>
        <fullName evidence="6">Uncharacterized protein</fullName>
    </submittedName>
</protein>
<dbReference type="GO" id="GO:0005886">
    <property type="term" value="C:plasma membrane"/>
    <property type="evidence" value="ECO:0007669"/>
    <property type="project" value="UniProtKB-SubCell"/>
</dbReference>
<dbReference type="InterPro" id="IPR036640">
    <property type="entry name" value="ABC1_TM_sf"/>
</dbReference>
<evidence type="ECO:0000256" key="2">
    <source>
        <dbReference type="ARBA" id="ARBA00022692"/>
    </source>
</evidence>
<sequence length="593" mass="65774">MQRYAQIAGWIAKDGLLKYKVRAAATVVAGTMSGMLQAAALGQAVYYAKLLERGNTVAFFGFYFDPRKSLVLITIASIGVLITLLVSSLLQFFSRYQAIRINTIYEEFCVKRGIKTAANFQVLHSTNVSCPPDEKIVRRICHSDCRLAGRALRLLLWAVGPFTQLVIFVSILFYLDQIATIFAGLAALATGYFLYRINQSATADSRIYEDSGPGAATEKAQLIHQACSITQFGHVPSWYEDVYSNGQIDVNRKAYEARLSVTERSRLVVGILSAIIIGVAIVYFGGKSIVAGTSWGALLAYIYMLKRSTQLTEQIAITITSVNRFYPQIKRYYEFITHSNTPPSSKQCLSGPDEVPTGKLGSEAVAGTESEYILKAGRPIALLSPYQINRYSLAHTIESLLSESYITSVLPSTCFISKNYSIPPFTLRNFLYLSDDVTRTELSDQLAAAGLKPESLQTLPQNIDSVIYPDQWQNLDPTLRYAIAMQAVCNSSYKWVLIDRIVVTTLPKATYDHYLNRLEKIFIIVVDSPKIDYKKIGSYNEERVIVLKNSAIAGIGSPEWALDNKEQIESVIGPQFAIEAAQIAEADISAMEE</sequence>